<proteinExistence type="predicted"/>
<accession>A5G3N4</accession>
<dbReference type="RefSeq" id="WP_011939098.1">
    <property type="nucleotide sequence ID" value="NC_009483.1"/>
</dbReference>
<dbReference type="Proteomes" id="UP000006695">
    <property type="component" value="Chromosome"/>
</dbReference>
<organism evidence="1 2">
    <name type="scientific">Geotalea uraniireducens (strain Rf4)</name>
    <name type="common">Geobacter uraniireducens</name>
    <dbReference type="NCBI Taxonomy" id="351605"/>
    <lineage>
        <taxon>Bacteria</taxon>
        <taxon>Pseudomonadati</taxon>
        <taxon>Thermodesulfobacteriota</taxon>
        <taxon>Desulfuromonadia</taxon>
        <taxon>Geobacterales</taxon>
        <taxon>Geobacteraceae</taxon>
        <taxon>Geotalea</taxon>
    </lineage>
</organism>
<dbReference type="HOGENOM" id="CLU_2142326_0_0_7"/>
<dbReference type="KEGG" id="gur:Gura_2217"/>
<dbReference type="AlphaFoldDB" id="A5G3N4"/>
<reference evidence="1 2" key="1">
    <citation type="submission" date="2007-05" db="EMBL/GenBank/DDBJ databases">
        <title>Complete sequence of Geobacter uraniireducens Rf4.</title>
        <authorList>
            <consortium name="US DOE Joint Genome Institute"/>
            <person name="Copeland A."/>
            <person name="Lucas S."/>
            <person name="Lapidus A."/>
            <person name="Barry K."/>
            <person name="Detter J.C."/>
            <person name="Glavina del Rio T."/>
            <person name="Hammon N."/>
            <person name="Israni S."/>
            <person name="Dalin E."/>
            <person name="Tice H."/>
            <person name="Pitluck S."/>
            <person name="Chertkov O."/>
            <person name="Brettin T."/>
            <person name="Bruce D."/>
            <person name="Han C."/>
            <person name="Schmutz J."/>
            <person name="Larimer F."/>
            <person name="Land M."/>
            <person name="Hauser L."/>
            <person name="Kyrpides N."/>
            <person name="Mikhailova N."/>
            <person name="Shelobolina E."/>
            <person name="Aklujkar M."/>
            <person name="Lovley D."/>
            <person name="Richardson P."/>
        </authorList>
    </citation>
    <scope>NUCLEOTIDE SEQUENCE [LARGE SCALE GENOMIC DNA]</scope>
    <source>
        <strain evidence="1 2">Rf4</strain>
    </source>
</reference>
<keyword evidence="2" id="KW-1185">Reference proteome</keyword>
<protein>
    <submittedName>
        <fullName evidence="1">Uncharacterized protein</fullName>
    </submittedName>
</protein>
<evidence type="ECO:0000313" key="2">
    <source>
        <dbReference type="Proteomes" id="UP000006695"/>
    </source>
</evidence>
<gene>
    <name evidence="1" type="ordered locus">Gura_2217</name>
</gene>
<dbReference type="STRING" id="351605.Gura_2217"/>
<dbReference type="EMBL" id="CP000698">
    <property type="protein sequence ID" value="ABQ26402.1"/>
    <property type="molecule type" value="Genomic_DNA"/>
</dbReference>
<sequence length="112" mass="12559">MTPIGTELDDLVLKRIKDAYLVGKIRKTRDCMDDMDRAKLYEADVEKVIMAADTIEKAMPATSERASNPHNTHYVIQGTSTTGVAVYCKVCSNYHPQTGEFIGWKLTSFTIK</sequence>
<name>A5G3N4_GEOUR</name>
<evidence type="ECO:0000313" key="1">
    <source>
        <dbReference type="EMBL" id="ABQ26402.1"/>
    </source>
</evidence>